<dbReference type="PROSITE" id="PS50125">
    <property type="entry name" value="GUANYLATE_CYCLASE_2"/>
    <property type="match status" value="1"/>
</dbReference>
<dbReference type="KEGG" id="dmm:dnm_010040"/>
<feature type="transmembrane region" description="Helical" evidence="7">
    <location>
        <begin position="386"/>
        <end position="405"/>
    </location>
</feature>
<evidence type="ECO:0000259" key="8">
    <source>
        <dbReference type="PROSITE" id="PS50125"/>
    </source>
</evidence>
<reference evidence="10" key="1">
    <citation type="journal article" date="2021" name="Microb. Physiol.">
        <title>Proteogenomic Insights into the Physiology of Marine, Sulfate-Reducing, Filamentous Desulfonema limicola and Desulfonema magnum.</title>
        <authorList>
            <person name="Schnaars V."/>
            <person name="Wohlbrand L."/>
            <person name="Scheve S."/>
            <person name="Hinrichs C."/>
            <person name="Reinhardt R."/>
            <person name="Rabus R."/>
        </authorList>
    </citation>
    <scope>NUCLEOTIDE SEQUENCE</scope>
    <source>
        <strain evidence="10">4be13</strain>
    </source>
</reference>
<dbReference type="Proteomes" id="UP000663722">
    <property type="component" value="Chromosome"/>
</dbReference>
<keyword evidence="3" id="KW-1003">Cell membrane</keyword>
<evidence type="ECO:0000313" key="11">
    <source>
        <dbReference type="Proteomes" id="UP000663722"/>
    </source>
</evidence>
<dbReference type="GO" id="GO:0006171">
    <property type="term" value="P:cAMP biosynthetic process"/>
    <property type="evidence" value="ECO:0007669"/>
    <property type="project" value="TreeGrafter"/>
</dbReference>
<dbReference type="CDD" id="cd12913">
    <property type="entry name" value="PDC1_MCP_like"/>
    <property type="match status" value="1"/>
</dbReference>
<dbReference type="AlphaFoldDB" id="A0A975BH88"/>
<dbReference type="PANTHER" id="PTHR43081">
    <property type="entry name" value="ADENYLATE CYCLASE, TERMINAL-DIFFERENTIATION SPECIFIC-RELATED"/>
    <property type="match status" value="1"/>
</dbReference>
<comment type="subcellular location">
    <subcellularLocation>
        <location evidence="1">Cell membrane</location>
        <topology evidence="1">Multi-pass membrane protein</topology>
    </subcellularLocation>
</comment>
<dbReference type="Gene3D" id="6.10.340.10">
    <property type="match status" value="1"/>
</dbReference>
<dbReference type="InterPro" id="IPR029787">
    <property type="entry name" value="Nucleotide_cyclase"/>
</dbReference>
<dbReference type="SMART" id="SM00044">
    <property type="entry name" value="CYCc"/>
    <property type="match status" value="1"/>
</dbReference>
<dbReference type="CDD" id="cd07302">
    <property type="entry name" value="CHD"/>
    <property type="match status" value="1"/>
</dbReference>
<evidence type="ECO:0000256" key="1">
    <source>
        <dbReference type="ARBA" id="ARBA00004651"/>
    </source>
</evidence>
<dbReference type="InterPro" id="IPR001054">
    <property type="entry name" value="A/G_cyclase"/>
</dbReference>
<dbReference type="EMBL" id="CP061800">
    <property type="protein sequence ID" value="QTA85000.1"/>
    <property type="molecule type" value="Genomic_DNA"/>
</dbReference>
<dbReference type="CDD" id="cd12912">
    <property type="entry name" value="PDC2_MCP_like"/>
    <property type="match status" value="1"/>
</dbReference>
<dbReference type="PANTHER" id="PTHR43081:SF1">
    <property type="entry name" value="ADENYLATE CYCLASE, TERMINAL-DIFFERENTIATION SPECIFIC"/>
    <property type="match status" value="1"/>
</dbReference>
<dbReference type="PROSITE" id="PS50885">
    <property type="entry name" value="HAMP"/>
    <property type="match status" value="1"/>
</dbReference>
<evidence type="ECO:0000256" key="5">
    <source>
        <dbReference type="ARBA" id="ARBA00022989"/>
    </source>
</evidence>
<dbReference type="InterPro" id="IPR003660">
    <property type="entry name" value="HAMP_dom"/>
</dbReference>
<dbReference type="InterPro" id="IPR033479">
    <property type="entry name" value="dCache_1"/>
</dbReference>
<dbReference type="FunFam" id="3.30.70.1230:FF:000016">
    <property type="entry name" value="Adenylate/guanylate cyclase domain-containing protein"/>
    <property type="match status" value="1"/>
</dbReference>
<protein>
    <submittedName>
        <fullName evidence="10">Adenylate/guanylate cyclase catalytic domain-containing protein</fullName>
    </submittedName>
</protein>
<dbReference type="GO" id="GO:0004016">
    <property type="term" value="F:adenylate cyclase activity"/>
    <property type="evidence" value="ECO:0007669"/>
    <property type="project" value="UniProtKB-ARBA"/>
</dbReference>
<dbReference type="GO" id="GO:0035556">
    <property type="term" value="P:intracellular signal transduction"/>
    <property type="evidence" value="ECO:0007669"/>
    <property type="project" value="InterPro"/>
</dbReference>
<evidence type="ECO:0000256" key="4">
    <source>
        <dbReference type="ARBA" id="ARBA00022692"/>
    </source>
</evidence>
<dbReference type="InterPro" id="IPR050697">
    <property type="entry name" value="Adenylyl/Guanylyl_Cyclase_3/4"/>
</dbReference>
<keyword evidence="6 7" id="KW-0472">Membrane</keyword>
<evidence type="ECO:0000256" key="7">
    <source>
        <dbReference type="SAM" id="Phobius"/>
    </source>
</evidence>
<feature type="domain" description="Guanylate cyclase" evidence="8">
    <location>
        <begin position="487"/>
        <end position="619"/>
    </location>
</feature>
<proteinExistence type="inferred from homology"/>
<feature type="domain" description="HAMP" evidence="9">
    <location>
        <begin position="407"/>
        <end position="460"/>
    </location>
</feature>
<dbReference type="Pfam" id="PF00211">
    <property type="entry name" value="Guanylate_cyc"/>
    <property type="match status" value="1"/>
</dbReference>
<dbReference type="InterPro" id="IPR029151">
    <property type="entry name" value="Sensor-like_sf"/>
</dbReference>
<keyword evidence="5 7" id="KW-1133">Transmembrane helix</keyword>
<dbReference type="Pfam" id="PF02743">
    <property type="entry name" value="dCache_1"/>
    <property type="match status" value="1"/>
</dbReference>
<dbReference type="SUPFAM" id="SSF103190">
    <property type="entry name" value="Sensory domain-like"/>
    <property type="match status" value="1"/>
</dbReference>
<gene>
    <name evidence="10" type="ORF">dnm_010040</name>
</gene>
<dbReference type="Gene3D" id="3.30.450.20">
    <property type="entry name" value="PAS domain"/>
    <property type="match status" value="1"/>
</dbReference>
<feature type="transmembrane region" description="Helical" evidence="7">
    <location>
        <begin position="22"/>
        <end position="46"/>
    </location>
</feature>
<organism evidence="10 11">
    <name type="scientific">Desulfonema magnum</name>
    <dbReference type="NCBI Taxonomy" id="45655"/>
    <lineage>
        <taxon>Bacteria</taxon>
        <taxon>Pseudomonadati</taxon>
        <taxon>Thermodesulfobacteriota</taxon>
        <taxon>Desulfobacteria</taxon>
        <taxon>Desulfobacterales</taxon>
        <taxon>Desulfococcaceae</taxon>
        <taxon>Desulfonema</taxon>
    </lineage>
</organism>
<keyword evidence="4 7" id="KW-0812">Transmembrane</keyword>
<evidence type="ECO:0000256" key="2">
    <source>
        <dbReference type="ARBA" id="ARBA00005381"/>
    </source>
</evidence>
<accession>A0A975BH88</accession>
<dbReference type="Gene3D" id="3.30.70.1230">
    <property type="entry name" value="Nucleotide cyclase"/>
    <property type="match status" value="1"/>
</dbReference>
<evidence type="ECO:0000313" key="10">
    <source>
        <dbReference type="EMBL" id="QTA85000.1"/>
    </source>
</evidence>
<comment type="similarity">
    <text evidence="2">Belongs to the adenylyl cyclase class-3 family.</text>
</comment>
<dbReference type="GO" id="GO:0005886">
    <property type="term" value="C:plasma membrane"/>
    <property type="evidence" value="ECO:0007669"/>
    <property type="project" value="UniProtKB-SubCell"/>
</dbReference>
<evidence type="ECO:0000256" key="6">
    <source>
        <dbReference type="ARBA" id="ARBA00023136"/>
    </source>
</evidence>
<evidence type="ECO:0000256" key="3">
    <source>
        <dbReference type="ARBA" id="ARBA00022475"/>
    </source>
</evidence>
<keyword evidence="11" id="KW-1185">Reference proteome</keyword>
<evidence type="ECO:0000259" key="9">
    <source>
        <dbReference type="PROSITE" id="PS50885"/>
    </source>
</evidence>
<dbReference type="SUPFAM" id="SSF55073">
    <property type="entry name" value="Nucleotide cyclase"/>
    <property type="match status" value="1"/>
</dbReference>
<name>A0A975BH88_9BACT</name>
<dbReference type="RefSeq" id="WP_207681242.1">
    <property type="nucleotide sequence ID" value="NZ_CP061800.1"/>
</dbReference>
<sequence length="744" mass="83694">MSEQPLNISEKARPSIFKNQTFGLYIFTSIACLLVITVIAIVGYIWHQYSKALTEISDDQMSQVTEMVKEKVINYLTPASVMAKLSTQLFENGAFEPRFNLSDQISDEGDHKVKLKPLITIAPESDSESGVLSVIDDDLLESYGIHLLKSFPQLAMANIADEKGNFMMPKKLPDGKMGTKIINRAVTPPTVTWKYRNKNGVIEKTEESTDVKYDPTGRPWYKGAKNQRGTYWTDVYIFFSDHAPGIATAYPIMSGDVVTGVFSLDIALNEISTFLNGLKIGKTGIAYIINKKNEIIAYPDASRLVQKGADGKLRPARIDELNKAWVTASFQEHKKTGAGRVEFESEGKRYLGSFTNLGESFGKEWKIGVIVPEDDFLGPLIHMRRVVVLISFVVLLISVFIAKVISSSISKPINALTEEAKKIEKLELDGEITTTSTIKEIQMMNNSMASMKKGLRAFEKYVPSTLVRQLIRTGEEARLGGKKVEITILFSDIQGFTNISEKMLPESLMVQLFEYNNELTNIILRERGTIDKYIGDAIMAFWGAPVDYPEHAIFACSAALNCHRKLDELNKKWISEGKPPFITRFGIHTGLTIVGNMGSDERMNYSVLGDSVNLASRIEGINKVYGTRLIVTQDTYEKVSDYFLFRTLDNVAVKGKEKGVRIYELIGRQGENLPDEILTLREAFDIAFQAYLEQDWDKALKIFTRIQQKFPSDQAAELYIRRCTEFKKNSPGKDWDGIARMKTK</sequence>